<dbReference type="Gene3D" id="3.40.50.300">
    <property type="entry name" value="P-loop containing nucleotide triphosphate hydrolases"/>
    <property type="match status" value="4"/>
</dbReference>
<evidence type="ECO:0000256" key="9">
    <source>
        <dbReference type="PROSITE-ProRule" id="PRU00560"/>
    </source>
</evidence>
<comment type="caution">
    <text evidence="12">The sequence shown here is derived from an EMBL/GenBank/DDBJ whole genome shotgun (WGS) entry which is preliminary data.</text>
</comment>
<dbReference type="RefSeq" id="WP_224325194.1">
    <property type="nucleotide sequence ID" value="NZ_JACGBB010000003.1"/>
</dbReference>
<evidence type="ECO:0000256" key="8">
    <source>
        <dbReference type="ARBA" id="ARBA00048988"/>
    </source>
</evidence>
<dbReference type="PANTHER" id="PTHR11070">
    <property type="entry name" value="UVRD / RECB / PCRA DNA HELICASE FAMILY MEMBER"/>
    <property type="match status" value="1"/>
</dbReference>
<dbReference type="Proteomes" id="UP000786183">
    <property type="component" value="Unassembled WGS sequence"/>
</dbReference>
<comment type="catalytic activity">
    <reaction evidence="6">
        <text>Couples ATP hydrolysis with the unwinding of duplex DNA by translocating in the 3'-5' direction.</text>
        <dbReference type="EC" id="5.6.2.4"/>
    </reaction>
</comment>
<dbReference type="Pfam" id="PF00580">
    <property type="entry name" value="UvrD-helicase"/>
    <property type="match status" value="1"/>
</dbReference>
<dbReference type="EMBL" id="JACGBB010000003">
    <property type="protein sequence ID" value="MBZ7986977.1"/>
    <property type="molecule type" value="Genomic_DNA"/>
</dbReference>
<evidence type="ECO:0000256" key="6">
    <source>
        <dbReference type="ARBA" id="ARBA00034617"/>
    </source>
</evidence>
<feature type="domain" description="UvrD-like helicase ATP-binding" evidence="11">
    <location>
        <begin position="1"/>
        <end position="398"/>
    </location>
</feature>
<keyword evidence="4 9" id="KW-0067">ATP-binding</keyword>
<dbReference type="InterPro" id="IPR014017">
    <property type="entry name" value="DNA_helicase_UvrD-like_C"/>
</dbReference>
<organism evidence="12 13">
    <name type="scientific">Campylobacter canadensis</name>
    <dbReference type="NCBI Taxonomy" id="449520"/>
    <lineage>
        <taxon>Bacteria</taxon>
        <taxon>Pseudomonadati</taxon>
        <taxon>Campylobacterota</taxon>
        <taxon>Epsilonproteobacteria</taxon>
        <taxon>Campylobacterales</taxon>
        <taxon>Campylobacteraceae</taxon>
        <taxon>Campylobacter</taxon>
    </lineage>
</organism>
<dbReference type="SUPFAM" id="SSF52540">
    <property type="entry name" value="P-loop containing nucleoside triphosphate hydrolases"/>
    <property type="match status" value="1"/>
</dbReference>
<evidence type="ECO:0000256" key="1">
    <source>
        <dbReference type="ARBA" id="ARBA00022741"/>
    </source>
</evidence>
<evidence type="ECO:0000256" key="4">
    <source>
        <dbReference type="ARBA" id="ARBA00022840"/>
    </source>
</evidence>
<dbReference type="InterPro" id="IPR027417">
    <property type="entry name" value="P-loop_NTPase"/>
</dbReference>
<dbReference type="InterPro" id="IPR000212">
    <property type="entry name" value="DNA_helicase_UvrD/REP"/>
</dbReference>
<dbReference type="Pfam" id="PF13361">
    <property type="entry name" value="UvrD_C"/>
    <property type="match status" value="1"/>
</dbReference>
<evidence type="ECO:0000256" key="10">
    <source>
        <dbReference type="SAM" id="Coils"/>
    </source>
</evidence>
<feature type="binding site" evidence="9">
    <location>
        <begin position="8"/>
        <end position="15"/>
    </location>
    <ligand>
        <name>ATP</name>
        <dbReference type="ChEBI" id="CHEBI:30616"/>
    </ligand>
</feature>
<keyword evidence="3 9" id="KW-0347">Helicase</keyword>
<keyword evidence="13" id="KW-1185">Reference proteome</keyword>
<evidence type="ECO:0000256" key="5">
    <source>
        <dbReference type="ARBA" id="ARBA00023235"/>
    </source>
</evidence>
<dbReference type="EC" id="5.6.2.4" evidence="7"/>
<dbReference type="InterPro" id="IPR014016">
    <property type="entry name" value="UvrD-like_ATP-bd"/>
</dbReference>
<evidence type="ECO:0000256" key="2">
    <source>
        <dbReference type="ARBA" id="ARBA00022801"/>
    </source>
</evidence>
<keyword evidence="5" id="KW-0413">Isomerase</keyword>
<evidence type="ECO:0000256" key="3">
    <source>
        <dbReference type="ARBA" id="ARBA00022806"/>
    </source>
</evidence>
<keyword evidence="2 9" id="KW-0378">Hydrolase</keyword>
<proteinExistence type="predicted"/>
<evidence type="ECO:0000313" key="13">
    <source>
        <dbReference type="Proteomes" id="UP000786183"/>
    </source>
</evidence>
<feature type="coiled-coil region" evidence="10">
    <location>
        <begin position="45"/>
        <end position="86"/>
    </location>
</feature>
<evidence type="ECO:0000259" key="11">
    <source>
        <dbReference type="PROSITE" id="PS51198"/>
    </source>
</evidence>
<comment type="catalytic activity">
    <reaction evidence="8">
        <text>ATP + H2O = ADP + phosphate + H(+)</text>
        <dbReference type="Rhea" id="RHEA:13065"/>
        <dbReference type="ChEBI" id="CHEBI:15377"/>
        <dbReference type="ChEBI" id="CHEBI:15378"/>
        <dbReference type="ChEBI" id="CHEBI:30616"/>
        <dbReference type="ChEBI" id="CHEBI:43474"/>
        <dbReference type="ChEBI" id="CHEBI:456216"/>
        <dbReference type="EC" id="5.6.2.4"/>
    </reaction>
</comment>
<reference evidence="12 13" key="1">
    <citation type="submission" date="2020-07" db="EMBL/GenBank/DDBJ databases">
        <title>Transfer of Campylobacter canadensis to the novel genus Avispirillum gen. nov., that also includes two novel species recovered from migratory waterfowl: Avispirillum anseris sp. nov. and Avispirillum brantae sp. nov.</title>
        <authorList>
            <person name="Miller W.G."/>
            <person name="Chapman M.H."/>
            <person name="Yee E."/>
            <person name="Inglis G.D."/>
        </authorList>
    </citation>
    <scope>NUCLEOTIDE SEQUENCE [LARGE SCALE GENOMIC DNA]</scope>
    <source>
        <strain evidence="12 13">L283</strain>
    </source>
</reference>
<dbReference type="PANTHER" id="PTHR11070:SF67">
    <property type="entry name" value="DNA 3'-5' HELICASE"/>
    <property type="match status" value="1"/>
</dbReference>
<keyword evidence="1 9" id="KW-0547">Nucleotide-binding</keyword>
<keyword evidence="10" id="KW-0175">Coiled coil</keyword>
<sequence>MKHIALLASAGSGKTFTLSVRYIALVLNNANINDIVALTFTKKAVNEMKERITNVFLNLENKEAELKQLEQLLKLNKEEILKLRNKYLKNFKEDELRIYTFDSFFSKILRLFASYEGLSVDSELIDYLDIKKEFINSLNHQEAVQLIKDLKNFNMSLGDFLNWLENLYLNYTGKKNITKIAFVNPYEVFLNIKQYLFNINKKVDEWLNEINSLNELLKSSILDTTKKNLLKALENEIFATYHNELSKSVANYYAYLEQEQLNHCFSYLDKFTQIAKKIHKEENILSFSDVALYVHKILQNKDLKELFYFRLNSNLSHLLIDEFQDTSVIQYEIIKPIVEEIVSGIGINDKEKSFFYVGDKKQSIYSFRGAKQEVFDLFYKNPAYNITLQNLDTNYRSKKAIVSFVNNTFSKLYDEYYPQLTASNEEGKVSKIFTEDYLIDTYKKLISLLKNNVNLEDICILTRDNKNANEIAEFLNSHNINTNVNNSTLLVSKMSVRVLIEFAKYCIFEDEIYSFFVKSVLNKSYEKIKIDIRKNAYEIYNEIIEHLNIQKDEYILEFLNDISNCSDFLSTLYNKNTTKTSNKDNNGLNIMTIHKSKGLQFEHLICIHIDKKALHDTGLKIEYDFKNATWYGFKKEKKENLELRKKYQKDYLEKIQLYENTKILDEINTYYVAYTRAISSLCIILEKGAGLNNINYEAIEDEILSDDLLTYKIENNKQITQEKQYEFKNNIPLQNITTKQFYSDEIMLGNAFHYFCELSDFTQDSYDKCFEIVCNKFTQVDKNKLNILCNKLLLNKDFLQLIKNSYLIKESNYLHQGKVSRIDLLAINNEQINIIDYKSSFFKKEYEKQIKNYEEFIKKQYPNSTISSYVIFYENNDFQIKKV</sequence>
<gene>
    <name evidence="12" type="ORF">AVCANL283_02435</name>
</gene>
<dbReference type="PROSITE" id="PS51198">
    <property type="entry name" value="UVRD_HELICASE_ATP_BIND"/>
    <property type="match status" value="1"/>
</dbReference>
<name>A0ABS7WRM1_9BACT</name>
<accession>A0ABS7WRM1</accession>
<protein>
    <recommendedName>
        <fullName evidence="7">DNA 3'-5' helicase</fullName>
        <ecNumber evidence="7">5.6.2.4</ecNumber>
    </recommendedName>
</protein>
<evidence type="ECO:0000313" key="12">
    <source>
        <dbReference type="EMBL" id="MBZ7986977.1"/>
    </source>
</evidence>
<evidence type="ECO:0000256" key="7">
    <source>
        <dbReference type="ARBA" id="ARBA00034808"/>
    </source>
</evidence>